<evidence type="ECO:0000313" key="2">
    <source>
        <dbReference type="EMBL" id="CDW99005.1"/>
    </source>
</evidence>
<feature type="compositionally biased region" description="Polar residues" evidence="1">
    <location>
        <begin position="474"/>
        <end position="488"/>
    </location>
</feature>
<feature type="compositionally biased region" description="Polar residues" evidence="1">
    <location>
        <begin position="714"/>
        <end position="724"/>
    </location>
</feature>
<feature type="compositionally biased region" description="Acidic residues" evidence="1">
    <location>
        <begin position="1052"/>
        <end position="1075"/>
    </location>
</feature>
<evidence type="ECO:0000256" key="1">
    <source>
        <dbReference type="SAM" id="MobiDB-lite"/>
    </source>
</evidence>
<feature type="compositionally biased region" description="Polar residues" evidence="1">
    <location>
        <begin position="354"/>
        <end position="369"/>
    </location>
</feature>
<feature type="compositionally biased region" description="Low complexity" evidence="1">
    <location>
        <begin position="505"/>
        <end position="515"/>
    </location>
</feature>
<proteinExistence type="predicted"/>
<feature type="compositionally biased region" description="Polar residues" evidence="1">
    <location>
        <begin position="333"/>
        <end position="344"/>
    </location>
</feature>
<accession>A0A0F7SCI0</accession>
<feature type="compositionally biased region" description="Basic and acidic residues" evidence="1">
    <location>
        <begin position="191"/>
        <end position="203"/>
    </location>
</feature>
<feature type="region of interest" description="Disordered" evidence="1">
    <location>
        <begin position="185"/>
        <end position="381"/>
    </location>
</feature>
<feature type="region of interest" description="Disordered" evidence="1">
    <location>
        <begin position="469"/>
        <end position="553"/>
    </location>
</feature>
<sequence>MDGLPLPPPGSMPPLSTPITTIPEVRQAFSSLAQTFEALAGPSNAEQRFQRVEASYEALATELARMQTSLTSTQEIVSSTQCDLAASRGLIRELQNAINRQTRYIKSLEAYVQQENNKIIQHLNGVSHGVSQFEARATSAHVQLNDRVTYHMDQQAAKMDNFQNSIVAPLFSALHQVVVGNTVNASLPSPRRIEPIPEEDKPQDPVQLAEQGDADTVATDHGRASSSAPSVDRTRSSSKDSNAPLADTCMMRSRDMPASQVAEQHTEDVTAHPSPIACSSPAIRPSSENPGAVSSFTPRKDTRVTSAPVRVMPHPSPSSPESTSTHDAAARSTPGTSRASSLLLSVSGPVDSPMPNTASPTQATGSTESPPLKRKRSSSIELVRMNLVKTLANKAQRREAGHLTPQRPVDEQPGRGHSTARTGAETASTSALFLVGPPRPLATVDPRRRGASATNQIAIGVPAVEPMHNEGGLSVQSPRQSWLSQTPPRSVAAEQLTPQSVAGQLTSSSLSTHSTMDPVVLRQPPQSNPSAVMAPFHGSQGSVSQPLQPSNTLNSAAMPLKEVTAPSNHSQAPLIQPLQPSSVLNAAEVPSTGATADPRKQAPSLPPARGQAAAYPLPRTTAPLITSRESIAVTQTPRQTRVKAGPESAQSGHDAEQSSQPFASEESASTFAPQVATRPDQNQQQDVGSTVESVVSANQQLSHNAQPAIADNEVQGSCTVSEQASPVPANDIPSTERQTEPYLEDAASSTSPAPFTFSRQTTVSIPELSRSDPKQHSAPQFRIVGVASLPGKAHTEPSRVLQPERPIQPQSEPLPRHEEERSSISRPSEAADRVIAQTRVEWLAALHCLSSKGEDHDPYYIWAWLGPSKGWTSSSREATPVVVAPNHFVTDSLVAEDLANDLIRKKRATLKTQGTADWLELDVTWRFDMASQQSGGAKHFRATRCFFLIVPAKYMRDGITLGKNLLDELDLQVVPGNRQTRGYLVVAGEDGSDSTGRLASWQLVLGQKQADRERAKRTEQVDADTASKTTGAAGVNVSGVVAAFDSGSPLSELDESDSDATEVLGEEEVDELDDE</sequence>
<dbReference type="EMBL" id="CCFA01003954">
    <property type="protein sequence ID" value="CDW99005.1"/>
    <property type="molecule type" value="Genomic_DNA"/>
</dbReference>
<organism evidence="2 3">
    <name type="scientific">Sporisorium scitamineum</name>
    <dbReference type="NCBI Taxonomy" id="49012"/>
    <lineage>
        <taxon>Eukaryota</taxon>
        <taxon>Fungi</taxon>
        <taxon>Dikarya</taxon>
        <taxon>Basidiomycota</taxon>
        <taxon>Ustilaginomycotina</taxon>
        <taxon>Ustilaginomycetes</taxon>
        <taxon>Ustilaginales</taxon>
        <taxon>Ustilaginaceae</taxon>
        <taxon>Sporisorium</taxon>
    </lineage>
</organism>
<name>A0A0F7SCI0_9BASI</name>
<feature type="compositionally biased region" description="Polar residues" evidence="1">
    <location>
        <begin position="623"/>
        <end position="639"/>
    </location>
</feature>
<feature type="compositionally biased region" description="Polar residues" evidence="1">
    <location>
        <begin position="286"/>
        <end position="297"/>
    </location>
</feature>
<dbReference type="Proteomes" id="UP000242770">
    <property type="component" value="Unassembled WGS sequence"/>
</dbReference>
<feature type="region of interest" description="Disordered" evidence="1">
    <location>
        <begin position="590"/>
        <end position="694"/>
    </location>
</feature>
<feature type="region of interest" description="Disordered" evidence="1">
    <location>
        <begin position="393"/>
        <end position="430"/>
    </location>
</feature>
<feature type="compositionally biased region" description="Polar residues" evidence="1">
    <location>
        <begin position="657"/>
        <end position="672"/>
    </location>
</feature>
<feature type="compositionally biased region" description="Basic and acidic residues" evidence="1">
    <location>
        <begin position="814"/>
        <end position="823"/>
    </location>
</feature>
<reference evidence="3" key="1">
    <citation type="submission" date="2014-06" db="EMBL/GenBank/DDBJ databases">
        <authorList>
            <person name="Berkman P.J."/>
        </authorList>
    </citation>
    <scope>NUCLEOTIDE SEQUENCE [LARGE SCALE GENOMIC DNA]</scope>
</reference>
<protein>
    <submittedName>
        <fullName evidence="2">Uncharacterized protein</fullName>
    </submittedName>
</protein>
<keyword evidence="3" id="KW-1185">Reference proteome</keyword>
<feature type="compositionally biased region" description="Polar residues" evidence="1">
    <location>
        <begin position="679"/>
        <end position="694"/>
    </location>
</feature>
<feature type="region of interest" description="Disordered" evidence="1">
    <location>
        <begin position="714"/>
        <end position="779"/>
    </location>
</feature>
<evidence type="ECO:0000313" key="3">
    <source>
        <dbReference type="Proteomes" id="UP000242770"/>
    </source>
</evidence>
<gene>
    <name evidence="2" type="primary">SSCI66690.1</name>
</gene>
<feature type="region of interest" description="Disordered" evidence="1">
    <location>
        <begin position="792"/>
        <end position="830"/>
    </location>
</feature>
<feature type="compositionally biased region" description="Polar residues" evidence="1">
    <location>
        <begin position="539"/>
        <end position="553"/>
    </location>
</feature>
<feature type="compositionally biased region" description="Polar residues" evidence="1">
    <location>
        <begin position="419"/>
        <end position="430"/>
    </location>
</feature>
<dbReference type="AlphaFoldDB" id="A0A0F7SCI0"/>
<feature type="compositionally biased region" description="Polar residues" evidence="1">
    <location>
        <begin position="747"/>
        <end position="764"/>
    </location>
</feature>
<feature type="region of interest" description="Disordered" evidence="1">
    <location>
        <begin position="1046"/>
        <end position="1075"/>
    </location>
</feature>